<dbReference type="PANTHER" id="PTHR12589:SF7">
    <property type="entry name" value="6-PYRUVOYL TETRAHYDROBIOPTERIN SYNTHASE"/>
    <property type="match status" value="1"/>
</dbReference>
<dbReference type="PANTHER" id="PTHR12589">
    <property type="entry name" value="PYRUVOYL TETRAHYDROBIOPTERIN SYNTHASE"/>
    <property type="match status" value="1"/>
</dbReference>
<dbReference type="Proteomes" id="UP000629025">
    <property type="component" value="Unassembled WGS sequence"/>
</dbReference>
<dbReference type="InterPro" id="IPR007115">
    <property type="entry name" value="6-PTP_synth/QueD"/>
</dbReference>
<dbReference type="Gene3D" id="3.30.479.10">
    <property type="entry name" value="6-pyruvoyl tetrahydropterin synthase/QueD"/>
    <property type="match status" value="1"/>
</dbReference>
<evidence type="ECO:0000256" key="7">
    <source>
        <dbReference type="ARBA" id="ARBA00048807"/>
    </source>
</evidence>
<sequence>MEVESTNAQIFRDRVNMQIYKDFTFESAHFLPNVPDGHKCGRLHGHSFMARIYVEGDVSKETGWIIDFADIKSAFKPLYDQLDHYYLNEIEGLENPTSENLAKWIWERLKKTLPELSMVEIKETCTSGCLYRGE</sequence>
<protein>
    <recommendedName>
        <fullName evidence="3 8">6-carboxy-5,6,7,8-tetrahydropterin synthase</fullName>
        <ecNumber evidence="8">4.-.-.-</ecNumber>
    </recommendedName>
</protein>
<evidence type="ECO:0000256" key="2">
    <source>
        <dbReference type="ARBA" id="ARBA00008900"/>
    </source>
</evidence>
<keyword evidence="10" id="KW-1185">Reference proteome</keyword>
<comment type="cofactor">
    <cofactor evidence="8">
        <name>Zn(2+)</name>
        <dbReference type="ChEBI" id="CHEBI:29105"/>
    </cofactor>
    <text evidence="8">Binds 1 zinc ion per subunit.</text>
</comment>
<comment type="pathway">
    <text evidence="1 8">Purine metabolism; 7-cyano-7-deazaguanine biosynthesis.</text>
</comment>
<keyword evidence="5 8" id="KW-0862">Zinc</keyword>
<dbReference type="InterPro" id="IPR038418">
    <property type="entry name" value="6-PTP_synth/QueD_sf"/>
</dbReference>
<comment type="catalytic activity">
    <reaction evidence="7 8">
        <text>7,8-dihydroneopterin 3'-triphosphate + H2O = 6-carboxy-5,6,7,8-tetrahydropterin + triphosphate + acetaldehyde + 2 H(+)</text>
        <dbReference type="Rhea" id="RHEA:27966"/>
        <dbReference type="ChEBI" id="CHEBI:15343"/>
        <dbReference type="ChEBI" id="CHEBI:15377"/>
        <dbReference type="ChEBI" id="CHEBI:15378"/>
        <dbReference type="ChEBI" id="CHEBI:18036"/>
        <dbReference type="ChEBI" id="CHEBI:58462"/>
        <dbReference type="ChEBI" id="CHEBI:61032"/>
        <dbReference type="EC" id="4.1.2.50"/>
    </reaction>
</comment>
<evidence type="ECO:0000256" key="8">
    <source>
        <dbReference type="PIRNR" id="PIRNR006113"/>
    </source>
</evidence>
<evidence type="ECO:0000313" key="9">
    <source>
        <dbReference type="EMBL" id="GGB81996.1"/>
    </source>
</evidence>
<evidence type="ECO:0000256" key="4">
    <source>
        <dbReference type="ARBA" id="ARBA00022723"/>
    </source>
</evidence>
<proteinExistence type="inferred from homology"/>
<dbReference type="Pfam" id="PF01242">
    <property type="entry name" value="PTPS"/>
    <property type="match status" value="1"/>
</dbReference>
<evidence type="ECO:0000256" key="6">
    <source>
        <dbReference type="ARBA" id="ARBA00023239"/>
    </source>
</evidence>
<reference evidence="10" key="1">
    <citation type="journal article" date="2019" name="Int. J. Syst. Evol. Microbiol.">
        <title>The Global Catalogue of Microorganisms (GCM) 10K type strain sequencing project: providing services to taxonomists for standard genome sequencing and annotation.</title>
        <authorList>
            <consortium name="The Broad Institute Genomics Platform"/>
            <consortium name="The Broad Institute Genome Sequencing Center for Infectious Disease"/>
            <person name="Wu L."/>
            <person name="Ma J."/>
        </authorList>
    </citation>
    <scope>NUCLEOTIDE SEQUENCE [LARGE SCALE GENOMIC DNA]</scope>
    <source>
        <strain evidence="10">CGMCC 1.15341</strain>
    </source>
</reference>
<evidence type="ECO:0000256" key="3">
    <source>
        <dbReference type="ARBA" id="ARBA00018141"/>
    </source>
</evidence>
<dbReference type="SUPFAM" id="SSF55620">
    <property type="entry name" value="Tetrahydrobiopterin biosynthesis enzymes-like"/>
    <property type="match status" value="1"/>
</dbReference>
<keyword evidence="8" id="KW-0671">Queuosine biosynthesis</keyword>
<evidence type="ECO:0000256" key="5">
    <source>
        <dbReference type="ARBA" id="ARBA00022833"/>
    </source>
</evidence>
<dbReference type="NCBIfam" id="TIGR03367">
    <property type="entry name" value="queuosine_QueD"/>
    <property type="match status" value="1"/>
</dbReference>
<keyword evidence="4 8" id="KW-0479">Metal-binding</keyword>
<comment type="caution">
    <text evidence="9">The sequence shown here is derived from an EMBL/GenBank/DDBJ whole genome shotgun (WGS) entry which is preliminary data.</text>
</comment>
<evidence type="ECO:0000313" key="10">
    <source>
        <dbReference type="Proteomes" id="UP000629025"/>
    </source>
</evidence>
<comment type="similarity">
    <text evidence="2 8">Belongs to the PTPS family. QueD subfamily.</text>
</comment>
<evidence type="ECO:0000256" key="1">
    <source>
        <dbReference type="ARBA" id="ARBA00005061"/>
    </source>
</evidence>
<dbReference type="EMBL" id="BMIJ01000001">
    <property type="protein sequence ID" value="GGB81996.1"/>
    <property type="molecule type" value="Genomic_DNA"/>
</dbReference>
<name>A0ABQ1K2F3_9GAMM</name>
<dbReference type="PIRSF" id="PIRSF006113">
    <property type="entry name" value="PTP_synth"/>
    <property type="match status" value="1"/>
</dbReference>
<accession>A0ABQ1K2F3</accession>
<gene>
    <name evidence="9" type="ORF">GCM10011352_04740</name>
</gene>
<organism evidence="9 10">
    <name type="scientific">Marinobacterium zhoushanense</name>
    <dbReference type="NCBI Taxonomy" id="1679163"/>
    <lineage>
        <taxon>Bacteria</taxon>
        <taxon>Pseudomonadati</taxon>
        <taxon>Pseudomonadota</taxon>
        <taxon>Gammaproteobacteria</taxon>
        <taxon>Oceanospirillales</taxon>
        <taxon>Oceanospirillaceae</taxon>
        <taxon>Marinobacterium</taxon>
    </lineage>
</organism>
<keyword evidence="6 8" id="KW-0456">Lyase</keyword>
<dbReference type="EC" id="4.-.-.-" evidence="8"/>